<evidence type="ECO:0000256" key="1">
    <source>
        <dbReference type="ARBA" id="ARBA00004123"/>
    </source>
</evidence>
<evidence type="ECO:0000313" key="5">
    <source>
        <dbReference type="EMBL" id="KAJ6837603.1"/>
    </source>
</evidence>
<gene>
    <name evidence="5" type="ORF">M6B38_119730</name>
</gene>
<feature type="domain" description="SPRY" evidence="4">
    <location>
        <begin position="85"/>
        <end position="232"/>
    </location>
</feature>
<feature type="compositionally biased region" description="Low complexity" evidence="3">
    <location>
        <begin position="636"/>
        <end position="653"/>
    </location>
</feature>
<name>A0AAX6H9U4_IRIPA</name>
<dbReference type="Gene3D" id="3.40.50.300">
    <property type="entry name" value="P-loop containing nucleotide triphosphate hydrolases"/>
    <property type="match status" value="1"/>
</dbReference>
<feature type="region of interest" description="Disordered" evidence="3">
    <location>
        <begin position="1"/>
        <end position="45"/>
    </location>
</feature>
<comment type="caution">
    <text evidence="5">The sequence shown here is derived from an EMBL/GenBank/DDBJ whole genome shotgun (WGS) entry which is preliminary data.</text>
</comment>
<dbReference type="Gene3D" id="2.60.120.920">
    <property type="match status" value="1"/>
</dbReference>
<keyword evidence="6" id="KW-1185">Reference proteome</keyword>
<dbReference type="EMBL" id="JANAVB010011394">
    <property type="protein sequence ID" value="KAJ6837603.1"/>
    <property type="molecule type" value="Genomic_DNA"/>
</dbReference>
<proteinExistence type="predicted"/>
<sequence>MASSSKKQQQQQQQQHRPPPEPEDGPPAKRTRSDQPSGPIRVGLNPADCGLDFDVDMNGLQGHALHEQGFAYCWSGARANVGIRRGKYCFGCKIVSEQVVDMSDTPSDQQHLCRVGVSRGDDSVGNLGETLHSFGFGGTGKFSNAGKFSDYGEKFGVGDTIVCAVNLENMPLATIGFSKNGKWLGVALQFDASSRGLGVVDTPLRSLPWESALFPHIMLKNVVVQLQFSTEDGLVPEEGYKPWSSAVEDGNAIIGPQFSSPKDCEVLMMVGLPASGKTTWAEKWVKEHPEKRYVLLGTNLALDLMKVPGLLRKKNYGERFERLMDRATGIFNTLLARAAKTPRNYILDQTNVYKSARNRKLKAFVNYRKVAVVVFPNSDDLKARTENRYKEMGKEVPQDAVNEMLANYILPTSKDMPGTNEVFDEVIFPELGRDEAQRHLNEMKSALKSPNLNAKTNFSPYSRQSSIPISSVPVINKEITSAVGHWPTSHSVPLFSHHNDPSSAQVNPAYPGSIPVEHRTRSNSPYRNYTGYDTTSFQRDDLDRYGNFGESSPYMRSVSERTFSIGDTSPYPKYRATEGSRGSSFESPVAGGRPSCGYPVDPRSFTSPSAHMHDPRVPRDGFERTDFENPSSIGRSGYSYPSTPPSYSSPSVSLHLPGVPQFDHHASRAPRYEWQSPNQTSYGSPYMAHPSPRPPPGVPPANPPHGSWRC</sequence>
<dbReference type="Pfam" id="PF00622">
    <property type="entry name" value="SPRY"/>
    <property type="match status" value="1"/>
</dbReference>
<dbReference type="Proteomes" id="UP001140949">
    <property type="component" value="Unassembled WGS sequence"/>
</dbReference>
<dbReference type="GO" id="GO:0005634">
    <property type="term" value="C:nucleus"/>
    <property type="evidence" value="ECO:0007669"/>
    <property type="project" value="UniProtKB-SubCell"/>
</dbReference>
<evidence type="ECO:0000259" key="4">
    <source>
        <dbReference type="SMART" id="SM00449"/>
    </source>
</evidence>
<reference evidence="5" key="2">
    <citation type="submission" date="2023-04" db="EMBL/GenBank/DDBJ databases">
        <authorList>
            <person name="Bruccoleri R.E."/>
            <person name="Oakeley E.J."/>
            <person name="Faust A.-M."/>
            <person name="Dessus-Babus S."/>
            <person name="Altorfer M."/>
            <person name="Burckhardt D."/>
            <person name="Oertli M."/>
            <person name="Naumann U."/>
            <person name="Petersen F."/>
            <person name="Wong J."/>
        </authorList>
    </citation>
    <scope>NUCLEOTIDE SEQUENCE</scope>
    <source>
        <strain evidence="5">GSM-AAB239-AS_SAM_17_03QT</strain>
        <tissue evidence="5">Leaf</tissue>
    </source>
</reference>
<dbReference type="PANTHER" id="PTHR12381">
    <property type="entry name" value="HETEROGENEOUS NUCLEAR RIBONUCLEOPROTEIN U FAMILY MEMBER"/>
    <property type="match status" value="1"/>
</dbReference>
<dbReference type="GO" id="GO:0003723">
    <property type="term" value="F:RNA binding"/>
    <property type="evidence" value="ECO:0007669"/>
    <property type="project" value="TreeGrafter"/>
</dbReference>
<dbReference type="PANTHER" id="PTHR12381:SF56">
    <property type="entry name" value="B30.2_SPRY DOMAIN-CONTAINING PROTEIN-RELATED"/>
    <property type="match status" value="1"/>
</dbReference>
<feature type="compositionally biased region" description="Basic and acidic residues" evidence="3">
    <location>
        <begin position="611"/>
        <end position="627"/>
    </location>
</feature>
<protein>
    <submittedName>
        <fullName evidence="5">Heterogeneous nuclear ribonucleoprotein U-like protein 1</fullName>
    </submittedName>
</protein>
<dbReference type="AlphaFoldDB" id="A0AAX6H9U4"/>
<dbReference type="InterPro" id="IPR035778">
    <property type="entry name" value="SPRY_hnRNP_U"/>
</dbReference>
<dbReference type="InterPro" id="IPR013320">
    <property type="entry name" value="ConA-like_dom_sf"/>
</dbReference>
<dbReference type="InterPro" id="IPR043136">
    <property type="entry name" value="B30.2/SPRY_sf"/>
</dbReference>
<dbReference type="InterPro" id="IPR003877">
    <property type="entry name" value="SPRY_dom"/>
</dbReference>
<feature type="region of interest" description="Disordered" evidence="3">
    <location>
        <begin position="516"/>
        <end position="535"/>
    </location>
</feature>
<feature type="region of interest" description="Disordered" evidence="3">
    <location>
        <begin position="566"/>
        <end position="710"/>
    </location>
</feature>
<dbReference type="GO" id="GO:0000380">
    <property type="term" value="P:alternative mRNA splicing, via spliceosome"/>
    <property type="evidence" value="ECO:0007669"/>
    <property type="project" value="TreeGrafter"/>
</dbReference>
<reference evidence="5" key="1">
    <citation type="journal article" date="2023" name="GigaByte">
        <title>Genome assembly of the bearded iris, Iris pallida Lam.</title>
        <authorList>
            <person name="Bruccoleri R.E."/>
            <person name="Oakeley E.J."/>
            <person name="Faust A.M.E."/>
            <person name="Altorfer M."/>
            <person name="Dessus-Babus S."/>
            <person name="Burckhardt D."/>
            <person name="Oertli M."/>
            <person name="Naumann U."/>
            <person name="Petersen F."/>
            <person name="Wong J."/>
        </authorList>
    </citation>
    <scope>NUCLEOTIDE SEQUENCE</scope>
    <source>
        <strain evidence="5">GSM-AAB239-AS_SAM_17_03QT</strain>
    </source>
</reference>
<keyword evidence="2" id="KW-0539">Nucleus</keyword>
<dbReference type="SMART" id="SM00449">
    <property type="entry name" value="SPRY"/>
    <property type="match status" value="1"/>
</dbReference>
<evidence type="ECO:0000256" key="3">
    <source>
        <dbReference type="SAM" id="MobiDB-lite"/>
    </source>
</evidence>
<feature type="compositionally biased region" description="Pro residues" evidence="3">
    <location>
        <begin position="691"/>
        <end position="703"/>
    </location>
</feature>
<dbReference type="SUPFAM" id="SSF52540">
    <property type="entry name" value="P-loop containing nucleoside triphosphate hydrolases"/>
    <property type="match status" value="1"/>
</dbReference>
<accession>A0AAX6H9U4</accession>
<dbReference type="GO" id="GO:1990904">
    <property type="term" value="C:ribonucleoprotein complex"/>
    <property type="evidence" value="ECO:0007669"/>
    <property type="project" value="UniProtKB-KW"/>
</dbReference>
<evidence type="ECO:0000256" key="2">
    <source>
        <dbReference type="ARBA" id="ARBA00023242"/>
    </source>
</evidence>
<dbReference type="Pfam" id="PF13671">
    <property type="entry name" value="AAA_33"/>
    <property type="match status" value="1"/>
</dbReference>
<dbReference type="CDD" id="cd12884">
    <property type="entry name" value="SPRY_hnRNP"/>
    <property type="match status" value="1"/>
</dbReference>
<comment type="subcellular location">
    <subcellularLocation>
        <location evidence="1">Nucleus</location>
    </subcellularLocation>
</comment>
<keyword evidence="5" id="KW-0687">Ribonucleoprotein</keyword>
<dbReference type="SUPFAM" id="SSF49899">
    <property type="entry name" value="Concanavalin A-like lectins/glucanases"/>
    <property type="match status" value="1"/>
</dbReference>
<dbReference type="InterPro" id="IPR027417">
    <property type="entry name" value="P-loop_NTPase"/>
</dbReference>
<feature type="compositionally biased region" description="Polar residues" evidence="3">
    <location>
        <begin position="522"/>
        <end position="535"/>
    </location>
</feature>
<organism evidence="5 6">
    <name type="scientific">Iris pallida</name>
    <name type="common">Sweet iris</name>
    <dbReference type="NCBI Taxonomy" id="29817"/>
    <lineage>
        <taxon>Eukaryota</taxon>
        <taxon>Viridiplantae</taxon>
        <taxon>Streptophyta</taxon>
        <taxon>Embryophyta</taxon>
        <taxon>Tracheophyta</taxon>
        <taxon>Spermatophyta</taxon>
        <taxon>Magnoliopsida</taxon>
        <taxon>Liliopsida</taxon>
        <taxon>Asparagales</taxon>
        <taxon>Iridaceae</taxon>
        <taxon>Iridoideae</taxon>
        <taxon>Irideae</taxon>
        <taxon>Iris</taxon>
    </lineage>
</organism>
<evidence type="ECO:0000313" key="6">
    <source>
        <dbReference type="Proteomes" id="UP001140949"/>
    </source>
</evidence>